<feature type="region of interest" description="Disordered" evidence="2">
    <location>
        <begin position="874"/>
        <end position="910"/>
    </location>
</feature>
<dbReference type="SUPFAM" id="SSF51445">
    <property type="entry name" value="(Trans)glycosidases"/>
    <property type="match status" value="1"/>
</dbReference>
<dbReference type="InterPro" id="IPR051816">
    <property type="entry name" value="Glycosyl_Hydrolase_31"/>
</dbReference>
<dbReference type="InterPro" id="IPR025887">
    <property type="entry name" value="Glyco_hydro_31_N_dom"/>
</dbReference>
<dbReference type="PANTHER" id="PTHR43863">
    <property type="entry name" value="HYDROLASE, PUTATIVE (AFU_ORTHOLOGUE AFUA_1G03140)-RELATED"/>
    <property type="match status" value="1"/>
</dbReference>
<dbReference type="GO" id="GO:0030246">
    <property type="term" value="F:carbohydrate binding"/>
    <property type="evidence" value="ECO:0007669"/>
    <property type="project" value="InterPro"/>
</dbReference>
<dbReference type="EMBL" id="JACBAE010001388">
    <property type="protein sequence ID" value="KAF7158186.1"/>
    <property type="molecule type" value="Genomic_DNA"/>
</dbReference>
<feature type="domain" description="Glycosyl hydrolase family 31 C-terminal" evidence="5">
    <location>
        <begin position="578"/>
        <end position="662"/>
    </location>
</feature>
<feature type="compositionally biased region" description="Polar residues" evidence="2">
    <location>
        <begin position="749"/>
        <end position="761"/>
    </location>
</feature>
<dbReference type="CDD" id="cd06591">
    <property type="entry name" value="GH31_xylosidase_XylS"/>
    <property type="match status" value="1"/>
</dbReference>
<protein>
    <recommendedName>
        <fullName evidence="8">Glycosyl hydrolase</fullName>
    </recommendedName>
</protein>
<feature type="domain" description="Glycoside hydrolase family 31 N-terminal" evidence="4">
    <location>
        <begin position="20"/>
        <end position="186"/>
    </location>
</feature>
<evidence type="ECO:0000259" key="3">
    <source>
        <dbReference type="Pfam" id="PF01055"/>
    </source>
</evidence>
<dbReference type="CDD" id="cd14752">
    <property type="entry name" value="GH31_N"/>
    <property type="match status" value="1"/>
</dbReference>
<accession>A0A8H6PP68</accession>
<dbReference type="InterPro" id="IPR011013">
    <property type="entry name" value="Gal_mutarotase_sf_dom"/>
</dbReference>
<sequence>MFREETSRLIYEYDAEQLYIEPWGPNALRIRATKCATMPTEDWALEGQRPPVMHAEISFSSTSAKITNGKIQAIITKFGKLTILNSQGRVLLEEYTRTRRDILDSKCSAIEIEAREFKPILGGDYHLTARFESIDPNEKIFGMGQYQMPFLDLKGIDLELAHRNSQASCPFALSSLGYGFLWNNPAIGRAVFGRNTMSFEAYSTKAMDYWVVAGDSPAEIEEHYANVTGKVPMMPEYGLGFWQCKLRYQTQEELLGVAREYKSRNLPIDLIVIDFFHWPKQGEWKFDPVYWPDPAAMVQELREMNIELMVSIWPTVDKKSENFEEMREHGLLIRVDRGVRTGLDFEGETIHFDATNPKARQYVWKKARDNYYAKYGIKVFWLDEAEPEYTAYDFDNFRYHLGSNLAIGNIYPRDYARAFYDGLTGEGQENVVSLVRCAWAGSQKYGALVWSGDIASSWSSFRNQLAAGLNMGIAGFPWWTTDIGGFHGGDPNDPEFRELLVRWFQWGAFCPVMRLHGDRLPRQPQQGTTGGATCCSGAKNEVWSYGPEVYDICKKYMHIREELRPYTRQLMREAADKGAPVMRTLFYEFPEDATCWELGTQYMFGHQFMCCPVLSAGMAKMTVYLPRLPAERKWKAFQGNDVWEGGQWIEVDCPLDTMPVFTASAPHEPKHLPSFVPAFRGPGRAYGIMRDDATMATGDYNRLHAEERGLSAMRDQSGALLEGRSLRSMQVKSSEENTEPETGSMIDPQASQPEATQTSSLEPAARLSNNAGWAPDSQLLRDAPVYDARVGNALDSEIPYDGMYGLSPSDELAHRPLSAINWLSPDERILQEWASQLAGIPDDSIFPTGFALPDAPGLPALLSPQPTLGWDPVRQSPTHHAQMETPVEMTSCPERAATESSEKSMDEQSSHSSQATFGKYYVHGIAWRAPFQSRFREGQVMGSVDRDSVTMSAPSSASIESVANMDGAGSSLSKWLAEDVYARIIRGVEEETQASSSLPSLQAIRLCVLLYFERLHPNFPFLSKTAFVSEKPHWILSLAVAGVGAAYLRSSVGSQWKDLLMQTLDLILSRRLHQIQRRVNTTLPATNIFETANPVEDVLPLIQAKVLHLLLCKRLWIEYRLQGHPTVDNGTIITENRDVDMDSMVAYELNCDHLMKLGDLKGWLPCHEVAWERPSPENIAFAESVSISLLDALDLIYIEKRLPPQLSQFSQTLLIHAIYRRTTEVADQSRMRLSSWSPTDSVQMTAPRPDPAQVMWPPSSSIFVKWRNAACDSLDILHCTANSRAAESCREEPIILYLHLARLILLSPIVHFQTLAQDPLLRTQGGPSVNPSHQERFDHARSQVFQWAIRDQFKARLSVIHAGALLWHVRRFSTDNVIEPFSIYIATLLLWAYSLSTQTVRVQNNTTHQDGRANYAPSSGQIPSGHLLADEDGAATDQSEAEPHLIYLDRPLDDELVQMYIRIGDKVSAHLKGVGDITSDGAPLKILKQGFYLLAGERYRGRDSLNSTTGEIVFHTWDIQRLYATTISCLIEAS</sequence>
<dbReference type="Pfam" id="PF13802">
    <property type="entry name" value="Gal_mutarotas_2"/>
    <property type="match status" value="1"/>
</dbReference>
<dbReference type="Proteomes" id="UP000654922">
    <property type="component" value="Unassembled WGS sequence"/>
</dbReference>
<dbReference type="Pfam" id="PF21365">
    <property type="entry name" value="Glyco_hydro_31_3rd"/>
    <property type="match status" value="1"/>
</dbReference>
<name>A0A8H6PP68_9EURO</name>
<dbReference type="InterPro" id="IPR000322">
    <property type="entry name" value="Glyco_hydro_31_TIM"/>
</dbReference>
<evidence type="ECO:0000259" key="4">
    <source>
        <dbReference type="Pfam" id="PF13802"/>
    </source>
</evidence>
<dbReference type="InterPro" id="IPR017853">
    <property type="entry name" value="GH"/>
</dbReference>
<dbReference type="InterPro" id="IPR048395">
    <property type="entry name" value="Glyco_hydro_31_C"/>
</dbReference>
<gene>
    <name evidence="6" type="ORF">CNMCM5623_002852</name>
</gene>
<dbReference type="Pfam" id="PF01055">
    <property type="entry name" value="Glyco_hydro_31_2nd"/>
    <property type="match status" value="1"/>
</dbReference>
<reference evidence="6" key="1">
    <citation type="submission" date="2020-06" db="EMBL/GenBank/DDBJ databases">
        <title>Draft genome sequences of strains closely related to Aspergillus parafelis and Aspergillus hiratsukae.</title>
        <authorList>
            <person name="Dos Santos R.A.C."/>
            <person name="Rivero-Menendez O."/>
            <person name="Steenwyk J.L."/>
            <person name="Mead M.E."/>
            <person name="Goldman G.H."/>
            <person name="Alastruey-Izquierdo A."/>
            <person name="Rokas A."/>
        </authorList>
    </citation>
    <scope>NUCLEOTIDE SEQUENCE</scope>
    <source>
        <strain evidence="6">CNM-CM5623</strain>
    </source>
</reference>
<evidence type="ECO:0008006" key="8">
    <source>
        <dbReference type="Google" id="ProtNLM"/>
    </source>
</evidence>
<proteinExistence type="inferred from homology"/>
<dbReference type="Gene3D" id="3.20.20.80">
    <property type="entry name" value="Glycosidases"/>
    <property type="match status" value="1"/>
</dbReference>
<comment type="caution">
    <text evidence="6">The sequence shown here is derived from an EMBL/GenBank/DDBJ whole genome shotgun (WGS) entry which is preliminary data.</text>
</comment>
<dbReference type="SUPFAM" id="SSF74650">
    <property type="entry name" value="Galactose mutarotase-like"/>
    <property type="match status" value="1"/>
</dbReference>
<evidence type="ECO:0000259" key="5">
    <source>
        <dbReference type="Pfam" id="PF21365"/>
    </source>
</evidence>
<evidence type="ECO:0000313" key="7">
    <source>
        <dbReference type="Proteomes" id="UP000654922"/>
    </source>
</evidence>
<dbReference type="Gene3D" id="2.60.40.1760">
    <property type="entry name" value="glycosyl hydrolase (family 31)"/>
    <property type="match status" value="1"/>
</dbReference>
<dbReference type="PANTHER" id="PTHR43863:SF2">
    <property type="entry name" value="MALTASE-GLUCOAMYLASE"/>
    <property type="match status" value="1"/>
</dbReference>
<comment type="similarity">
    <text evidence="1">Belongs to the glycosyl hydrolase 31 family.</text>
</comment>
<dbReference type="SUPFAM" id="SSF51011">
    <property type="entry name" value="Glycosyl hydrolase domain"/>
    <property type="match status" value="1"/>
</dbReference>
<dbReference type="InterPro" id="IPR013780">
    <property type="entry name" value="Glyco_hydro_b"/>
</dbReference>
<organism evidence="6 7">
    <name type="scientific">Aspergillus felis</name>
    <dbReference type="NCBI Taxonomy" id="1287682"/>
    <lineage>
        <taxon>Eukaryota</taxon>
        <taxon>Fungi</taxon>
        <taxon>Dikarya</taxon>
        <taxon>Ascomycota</taxon>
        <taxon>Pezizomycotina</taxon>
        <taxon>Eurotiomycetes</taxon>
        <taxon>Eurotiomycetidae</taxon>
        <taxon>Eurotiales</taxon>
        <taxon>Aspergillaceae</taxon>
        <taxon>Aspergillus</taxon>
        <taxon>Aspergillus subgen. Fumigati</taxon>
    </lineage>
</organism>
<evidence type="ECO:0000256" key="2">
    <source>
        <dbReference type="SAM" id="MobiDB-lite"/>
    </source>
</evidence>
<evidence type="ECO:0000313" key="6">
    <source>
        <dbReference type="EMBL" id="KAF7158186.1"/>
    </source>
</evidence>
<feature type="region of interest" description="Disordered" evidence="2">
    <location>
        <begin position="721"/>
        <end position="761"/>
    </location>
</feature>
<dbReference type="OrthoDB" id="10070917at2759"/>
<feature type="compositionally biased region" description="Basic and acidic residues" evidence="2">
    <location>
        <begin position="896"/>
        <end position="909"/>
    </location>
</feature>
<dbReference type="GO" id="GO:0005975">
    <property type="term" value="P:carbohydrate metabolic process"/>
    <property type="evidence" value="ECO:0007669"/>
    <property type="project" value="InterPro"/>
</dbReference>
<evidence type="ECO:0000256" key="1">
    <source>
        <dbReference type="ARBA" id="ARBA00007806"/>
    </source>
</evidence>
<dbReference type="Gene3D" id="2.60.40.1180">
    <property type="entry name" value="Golgi alpha-mannosidase II"/>
    <property type="match status" value="1"/>
</dbReference>
<feature type="domain" description="Glycoside hydrolase family 31 TIM barrel" evidence="3">
    <location>
        <begin position="232"/>
        <end position="567"/>
    </location>
</feature>
<dbReference type="GO" id="GO:0004553">
    <property type="term" value="F:hydrolase activity, hydrolyzing O-glycosyl compounds"/>
    <property type="evidence" value="ECO:0007669"/>
    <property type="project" value="InterPro"/>
</dbReference>